<name>A0A1G2BYL7_9BACT</name>
<proteinExistence type="predicted"/>
<evidence type="ECO:0000256" key="3">
    <source>
        <dbReference type="SAM" id="Phobius"/>
    </source>
</evidence>
<evidence type="ECO:0000256" key="1">
    <source>
        <dbReference type="SAM" id="Coils"/>
    </source>
</evidence>
<dbReference type="InterPro" id="IPR043725">
    <property type="entry name" value="DUF5667"/>
</dbReference>
<reference evidence="5 6" key="1">
    <citation type="journal article" date="2016" name="Nat. Commun.">
        <title>Thousands of microbial genomes shed light on interconnected biogeochemical processes in an aquifer system.</title>
        <authorList>
            <person name="Anantharaman K."/>
            <person name="Brown C.T."/>
            <person name="Hug L.A."/>
            <person name="Sharon I."/>
            <person name="Castelle C.J."/>
            <person name="Probst A.J."/>
            <person name="Thomas B.C."/>
            <person name="Singh A."/>
            <person name="Wilkins M.J."/>
            <person name="Karaoz U."/>
            <person name="Brodie E.L."/>
            <person name="Williams K.H."/>
            <person name="Hubbard S.S."/>
            <person name="Banfield J.F."/>
        </authorList>
    </citation>
    <scope>NUCLEOTIDE SEQUENCE [LARGE SCALE GENOMIC DNA]</scope>
</reference>
<protein>
    <recommendedName>
        <fullName evidence="4">DUF5667 domain-containing protein</fullName>
    </recommendedName>
</protein>
<dbReference type="Proteomes" id="UP000177626">
    <property type="component" value="Unassembled WGS sequence"/>
</dbReference>
<evidence type="ECO:0000256" key="2">
    <source>
        <dbReference type="SAM" id="MobiDB-lite"/>
    </source>
</evidence>
<organism evidence="5 6">
    <name type="scientific">Candidatus Komeilibacteria bacterium RIFOXYC1_FULL_37_11</name>
    <dbReference type="NCBI Taxonomy" id="1798555"/>
    <lineage>
        <taxon>Bacteria</taxon>
        <taxon>Candidatus Komeiliibacteriota</taxon>
    </lineage>
</organism>
<dbReference type="EMBL" id="MHKQ01000011">
    <property type="protein sequence ID" value="OGY94208.1"/>
    <property type="molecule type" value="Genomic_DNA"/>
</dbReference>
<evidence type="ECO:0000313" key="6">
    <source>
        <dbReference type="Proteomes" id="UP000177626"/>
    </source>
</evidence>
<sequence>MNLAKKISQIKHLEEIKPDKKWEKTIKYNLLEEITAQNRLRQAYKLSAAQKVDLFAMRVFNRLAPSMTKVLASFLILMMFFGVNMAAQASVPGETLWPIKRSIEEAELSITFSPVKKTEVYIKHVNERIAEIDKILEEPLKPEEPEVKIAKEKAIKQAVTHLEKDVISVDSSLKIVKQEKNAIEVVELVKKVTDATKEVETNLEAQKKKVAADDATDEILGQVLDNAQSINQQVKKSAVSVAIEVHEEVQKSVENQSGLLAINPSRTTSTPNQGLATDNTGSFDTTTVDILVKSETSQENIVFNTQEAETISNLVREIVASEINQVSLEVQGVKEKVDAALDADIANIKKDVLAGDQETTVGTVELDEIDVIKNESNEDREGVLEEVKVLLDNGMLKDAFEKVNQLQDKYNKAEVTLEKIEKVIEKSAGEKSGEVIHTTTSTSSPIINIKPEEANTIEASGIDIEESDIKIKEEEQILSN</sequence>
<evidence type="ECO:0000313" key="5">
    <source>
        <dbReference type="EMBL" id="OGY94208.1"/>
    </source>
</evidence>
<accession>A0A1G2BYL7</accession>
<keyword evidence="3" id="KW-1133">Transmembrane helix</keyword>
<feature type="transmembrane region" description="Helical" evidence="3">
    <location>
        <begin position="70"/>
        <end position="91"/>
    </location>
</feature>
<feature type="region of interest" description="Disordered" evidence="2">
    <location>
        <begin position="262"/>
        <end position="281"/>
    </location>
</feature>
<comment type="caution">
    <text evidence="5">The sequence shown here is derived from an EMBL/GenBank/DDBJ whole genome shotgun (WGS) entry which is preliminary data.</text>
</comment>
<gene>
    <name evidence="5" type="ORF">A2406_01890</name>
</gene>
<keyword evidence="1" id="KW-0175">Coiled coil</keyword>
<feature type="domain" description="DUF5667" evidence="4">
    <location>
        <begin position="90"/>
        <end position="190"/>
    </location>
</feature>
<evidence type="ECO:0000259" key="4">
    <source>
        <dbReference type="Pfam" id="PF18915"/>
    </source>
</evidence>
<keyword evidence="3" id="KW-0472">Membrane</keyword>
<dbReference type="Pfam" id="PF18915">
    <property type="entry name" value="DUF5667"/>
    <property type="match status" value="1"/>
</dbReference>
<keyword evidence="3" id="KW-0812">Transmembrane</keyword>
<feature type="coiled-coil region" evidence="1">
    <location>
        <begin position="396"/>
        <end position="423"/>
    </location>
</feature>
<dbReference type="AlphaFoldDB" id="A0A1G2BYL7"/>